<proteinExistence type="predicted"/>
<evidence type="ECO:0000313" key="1">
    <source>
        <dbReference type="EMBL" id="CAJ0593062.1"/>
    </source>
</evidence>
<comment type="caution">
    <text evidence="1">The sequence shown here is derived from an EMBL/GenBank/DDBJ whole genome shotgun (WGS) entry which is preliminary data.</text>
</comment>
<dbReference type="AlphaFoldDB" id="A0AA36DU05"/>
<keyword evidence="2" id="KW-1185">Reference proteome</keyword>
<gene>
    <name evidence="1" type="ORF">CYNAS_LOCUS5045</name>
</gene>
<accession>A0AA36DU05</accession>
<evidence type="ECO:0000313" key="2">
    <source>
        <dbReference type="Proteomes" id="UP001176961"/>
    </source>
</evidence>
<sequence length="121" mass="14145">MLLCILILLLVCSTFLDSGDPKFCRIKYTDWVKALKEKLEEGCVYKRKLEYQDWMESTVFLYGTGKWAPDSSKYRIFKISDNPCDQEFDKLKEIAGKMRKQIDADNLRPPSRMTTCDVSKI</sequence>
<dbReference type="EMBL" id="CATQJL010000112">
    <property type="protein sequence ID" value="CAJ0593062.1"/>
    <property type="molecule type" value="Genomic_DNA"/>
</dbReference>
<name>A0AA36DU05_CYLNA</name>
<protein>
    <submittedName>
        <fullName evidence="1">Uncharacterized protein</fullName>
    </submittedName>
</protein>
<dbReference type="Proteomes" id="UP001176961">
    <property type="component" value="Unassembled WGS sequence"/>
</dbReference>
<organism evidence="1 2">
    <name type="scientific">Cylicocyclus nassatus</name>
    <name type="common">Nematode worm</name>
    <dbReference type="NCBI Taxonomy" id="53992"/>
    <lineage>
        <taxon>Eukaryota</taxon>
        <taxon>Metazoa</taxon>
        <taxon>Ecdysozoa</taxon>
        <taxon>Nematoda</taxon>
        <taxon>Chromadorea</taxon>
        <taxon>Rhabditida</taxon>
        <taxon>Rhabditina</taxon>
        <taxon>Rhabditomorpha</taxon>
        <taxon>Strongyloidea</taxon>
        <taxon>Strongylidae</taxon>
        <taxon>Cylicocyclus</taxon>
    </lineage>
</organism>
<reference evidence="1" key="1">
    <citation type="submission" date="2023-07" db="EMBL/GenBank/DDBJ databases">
        <authorList>
            <consortium name="CYATHOMIX"/>
        </authorList>
    </citation>
    <scope>NUCLEOTIDE SEQUENCE</scope>
    <source>
        <strain evidence="1">N/A</strain>
    </source>
</reference>